<dbReference type="GO" id="GO:0016491">
    <property type="term" value="F:oxidoreductase activity"/>
    <property type="evidence" value="ECO:0007669"/>
    <property type="project" value="UniProtKB-KW"/>
</dbReference>
<dbReference type="GO" id="GO:0046872">
    <property type="term" value="F:metal ion binding"/>
    <property type="evidence" value="ECO:0007669"/>
    <property type="project" value="UniProtKB-KW"/>
</dbReference>
<evidence type="ECO:0000256" key="8">
    <source>
        <dbReference type="ARBA" id="ARBA00023014"/>
    </source>
</evidence>
<dbReference type="PROSITE" id="PS00197">
    <property type="entry name" value="2FE2S_FER_1"/>
    <property type="match status" value="1"/>
</dbReference>
<protein>
    <submittedName>
        <fullName evidence="11">Ferredoxin</fullName>
    </submittedName>
</protein>
<dbReference type="InterPro" id="IPR036010">
    <property type="entry name" value="2Fe-2S_ferredoxin-like_sf"/>
</dbReference>
<dbReference type="InterPro" id="IPR012675">
    <property type="entry name" value="Beta-grasp_dom_sf"/>
</dbReference>
<dbReference type="GO" id="GO:0051537">
    <property type="term" value="F:2 iron, 2 sulfur cluster binding"/>
    <property type="evidence" value="ECO:0007669"/>
    <property type="project" value="UniProtKB-KW"/>
</dbReference>
<comment type="cofactor">
    <cofactor evidence="1">
        <name>FMN</name>
        <dbReference type="ChEBI" id="CHEBI:58210"/>
    </cofactor>
</comment>
<gene>
    <name evidence="11" type="ORF">BS1321_22870</name>
</gene>
<dbReference type="PROSITE" id="PS51085">
    <property type="entry name" value="2FE2S_FER_2"/>
    <property type="match status" value="1"/>
</dbReference>
<evidence type="ECO:0000256" key="2">
    <source>
        <dbReference type="ARBA" id="ARBA00022630"/>
    </source>
</evidence>
<dbReference type="InterPro" id="IPR050415">
    <property type="entry name" value="MRET"/>
</dbReference>
<keyword evidence="2" id="KW-0285">Flavoprotein</keyword>
<dbReference type="InterPro" id="IPR054582">
    <property type="entry name" value="DmmA-like_N"/>
</dbReference>
<dbReference type="PANTHER" id="PTHR47354:SF1">
    <property type="entry name" value="CARNITINE MONOOXYGENASE REDUCTASE SUBUNIT"/>
    <property type="match status" value="1"/>
</dbReference>
<evidence type="ECO:0000256" key="6">
    <source>
        <dbReference type="ARBA" id="ARBA00023002"/>
    </source>
</evidence>
<keyword evidence="3" id="KW-0288">FMN</keyword>
<evidence type="ECO:0000256" key="3">
    <source>
        <dbReference type="ARBA" id="ARBA00022643"/>
    </source>
</evidence>
<dbReference type="RefSeq" id="WP_069981705.1">
    <property type="nucleotide sequence ID" value="NZ_BCVO01000008.1"/>
</dbReference>
<dbReference type="PANTHER" id="PTHR47354">
    <property type="entry name" value="NADH OXIDOREDUCTASE HCR"/>
    <property type="match status" value="1"/>
</dbReference>
<dbReference type="CDD" id="cd06185">
    <property type="entry name" value="PDR_like"/>
    <property type="match status" value="1"/>
</dbReference>
<keyword evidence="5" id="KW-0479">Metal-binding</keyword>
<dbReference type="InterPro" id="IPR039261">
    <property type="entry name" value="FNR_nucleotide-bd"/>
</dbReference>
<dbReference type="InterPro" id="IPR001041">
    <property type="entry name" value="2Fe-2S_ferredoxin-type"/>
</dbReference>
<evidence type="ECO:0000313" key="11">
    <source>
        <dbReference type="EMBL" id="ASS96508.1"/>
    </source>
</evidence>
<evidence type="ECO:0000259" key="9">
    <source>
        <dbReference type="PROSITE" id="PS51085"/>
    </source>
</evidence>
<dbReference type="InterPro" id="IPR006058">
    <property type="entry name" value="2Fe2S_fd_BS"/>
</dbReference>
<evidence type="ECO:0000259" key="10">
    <source>
        <dbReference type="PROSITE" id="PS51384"/>
    </source>
</evidence>
<dbReference type="SUPFAM" id="SSF63380">
    <property type="entry name" value="Riboflavin synthase domain-like"/>
    <property type="match status" value="1"/>
</dbReference>
<feature type="domain" description="FAD-binding FR-type" evidence="10">
    <location>
        <begin position="4"/>
        <end position="109"/>
    </location>
</feature>
<evidence type="ECO:0000256" key="5">
    <source>
        <dbReference type="ARBA" id="ARBA00022723"/>
    </source>
</evidence>
<dbReference type="CDD" id="cd00207">
    <property type="entry name" value="fer2"/>
    <property type="match status" value="1"/>
</dbReference>
<keyword evidence="7" id="KW-0408">Iron</keyword>
<dbReference type="Gene3D" id="2.40.30.10">
    <property type="entry name" value="Translation factors"/>
    <property type="match status" value="1"/>
</dbReference>
<feature type="domain" description="2Fe-2S ferredoxin-type" evidence="9">
    <location>
        <begin position="236"/>
        <end position="321"/>
    </location>
</feature>
<proteinExistence type="predicted"/>
<dbReference type="Pfam" id="PF00111">
    <property type="entry name" value="Fer2"/>
    <property type="match status" value="1"/>
</dbReference>
<evidence type="ECO:0000256" key="7">
    <source>
        <dbReference type="ARBA" id="ARBA00023004"/>
    </source>
</evidence>
<keyword evidence="4" id="KW-0001">2Fe-2S</keyword>
<sequence length="321" mass="36571">MRVVGNIQMKVNKIIQETPFVKQFELIPVDGKPLPAFTGGSHLTTFMPAGDTIFEREYSLISNPRDRKKYSISIRRDETSRGGSAFWHEHVKVDSRLEVSFPKNNFPLSFRAKHHAFYAAGIGITPFLAMMEDMAAEGQTFELHYAARTPELCAFYDFLKAKYPDQCTFYFSQAEDKRRMLPETMMDHRIGTHVYFCGPLEMVQEYRKAASSYGYPEHAIHFELFATKNDGPQDPFIVDLTDSDRSIHVHEGETLLDALLREGIDAPYSCKVGGCGSCEIDVAEGEVDHRDNFLSDENRQTRKSILTCCSRAKDDRLVLKL</sequence>
<evidence type="ECO:0000256" key="1">
    <source>
        <dbReference type="ARBA" id="ARBA00001917"/>
    </source>
</evidence>
<dbReference type="Gene3D" id="3.40.50.80">
    <property type="entry name" value="Nucleotide-binding domain of ferredoxin-NADP reductase (FNR) module"/>
    <property type="match status" value="1"/>
</dbReference>
<keyword evidence="8" id="KW-0411">Iron-sulfur</keyword>
<keyword evidence="6" id="KW-0560">Oxidoreductase</keyword>
<dbReference type="SUPFAM" id="SSF52343">
    <property type="entry name" value="Ferredoxin reductase-like, C-terminal NADP-linked domain"/>
    <property type="match status" value="1"/>
</dbReference>
<dbReference type="Proteomes" id="UP000214618">
    <property type="component" value="Chromosome"/>
</dbReference>
<dbReference type="PRINTS" id="PR00409">
    <property type="entry name" value="PHDIOXRDTASE"/>
</dbReference>
<dbReference type="Pfam" id="PF22290">
    <property type="entry name" value="DmmA-like_N"/>
    <property type="match status" value="1"/>
</dbReference>
<dbReference type="PROSITE" id="PS51384">
    <property type="entry name" value="FAD_FR"/>
    <property type="match status" value="1"/>
</dbReference>
<evidence type="ECO:0000256" key="4">
    <source>
        <dbReference type="ARBA" id="ARBA00022714"/>
    </source>
</evidence>
<dbReference type="AlphaFoldDB" id="A0A223EMP0"/>
<reference evidence="11 12" key="1">
    <citation type="submission" date="2016-10" db="EMBL/GenBank/DDBJ databases">
        <title>The whole genome sequencing and assembly of Bacillus simplex DSM 1321 strain.</title>
        <authorList>
            <person name="Park M.-K."/>
            <person name="Lee Y.-J."/>
            <person name="Yi H."/>
            <person name="Bahn Y.-S."/>
            <person name="Kim J.F."/>
            <person name="Lee D.-W."/>
        </authorList>
    </citation>
    <scope>NUCLEOTIDE SEQUENCE [LARGE SCALE GENOMIC DNA]</scope>
    <source>
        <strain evidence="11 12">DSM 1321</strain>
    </source>
</reference>
<organism evidence="11 12">
    <name type="scientific">Peribacillus simplex NBRC 15720 = DSM 1321</name>
    <dbReference type="NCBI Taxonomy" id="1349754"/>
    <lineage>
        <taxon>Bacteria</taxon>
        <taxon>Bacillati</taxon>
        <taxon>Bacillota</taxon>
        <taxon>Bacilli</taxon>
        <taxon>Bacillales</taxon>
        <taxon>Bacillaceae</taxon>
        <taxon>Peribacillus</taxon>
    </lineage>
</organism>
<dbReference type="InterPro" id="IPR017938">
    <property type="entry name" value="Riboflavin_synthase-like_b-brl"/>
</dbReference>
<evidence type="ECO:0000313" key="12">
    <source>
        <dbReference type="Proteomes" id="UP000214618"/>
    </source>
</evidence>
<name>A0A223EMP0_9BACI</name>
<dbReference type="EMBL" id="CP017704">
    <property type="protein sequence ID" value="ASS96508.1"/>
    <property type="molecule type" value="Genomic_DNA"/>
</dbReference>
<dbReference type="InterPro" id="IPR017927">
    <property type="entry name" value="FAD-bd_FR_type"/>
</dbReference>
<accession>A0A223EMP0</accession>
<dbReference type="Gene3D" id="3.10.20.30">
    <property type="match status" value="1"/>
</dbReference>
<dbReference type="SUPFAM" id="SSF54292">
    <property type="entry name" value="2Fe-2S ferredoxin-like"/>
    <property type="match status" value="1"/>
</dbReference>